<gene>
    <name evidence="7" type="primary">flgK</name>
    <name evidence="11" type="ORF">DNK49_09895</name>
</gene>
<dbReference type="Pfam" id="PF00460">
    <property type="entry name" value="Flg_bb_rod"/>
    <property type="match status" value="1"/>
</dbReference>
<dbReference type="Pfam" id="PF22638">
    <property type="entry name" value="FlgK_D1"/>
    <property type="match status" value="1"/>
</dbReference>
<evidence type="ECO:0000259" key="8">
    <source>
        <dbReference type="Pfam" id="PF00460"/>
    </source>
</evidence>
<sequence length="455" mass="47589">MTMLSQIAYSGLHATQLALSGTAHNVANVNTPGFSRVGTVMGSTPGYGGLSAGGGVQVVGIRRISSDFYNHQLWRATSEKSYHDNTQQYLSALEGVMAGDGASISVGLDRFFAALSELSTTPESTALRQQVVSEAGNLAARFNLLAGNVDAQVRSLQAQRSAMVDGANRLMSNVAALNQQIVEVESVGGDSKALRDHRDILVQDLSTYASVRVLEAQDGSITVSLDNGQPLVAGSLASTLELATLPSGDQALSLAFSTTQFPLQQSRLGGALGGLHRVEQGSLKSVLNNLHDMASALSQTVNDTLATGYDLNGNPGAALFSYDPSSITGMLSVQPLSAADLALSGVADEVGNNEVLLQLLKLGQTPLTVAGNLVTLNEAYAAMLGRVASDSRQTQADLQSATTVQAQAQARRDSVSAVNLDEEAVNLLNFQQAYQANMKIITTANALFDDLLAAF</sequence>
<dbReference type="GO" id="GO:0005576">
    <property type="term" value="C:extracellular region"/>
    <property type="evidence" value="ECO:0007669"/>
    <property type="project" value="UniProtKB-SubCell"/>
</dbReference>
<dbReference type="PANTHER" id="PTHR30033">
    <property type="entry name" value="FLAGELLAR HOOK-ASSOCIATED PROTEIN 1"/>
    <property type="match status" value="1"/>
</dbReference>
<feature type="domain" description="Flagellar basal-body/hook protein C-terminal" evidence="9">
    <location>
        <begin position="415"/>
        <end position="452"/>
    </location>
</feature>
<evidence type="ECO:0000256" key="3">
    <source>
        <dbReference type="ARBA" id="ARBA00009677"/>
    </source>
</evidence>
<dbReference type="Pfam" id="PF06429">
    <property type="entry name" value="Flg_bbr_C"/>
    <property type="match status" value="1"/>
</dbReference>
<dbReference type="Proteomes" id="UP000248259">
    <property type="component" value="Unassembled WGS sequence"/>
</dbReference>
<protein>
    <recommendedName>
        <fullName evidence="4 7">Flagellar hook-associated protein 1</fullName>
        <shortName evidence="7">HAP1</shortName>
    </recommendedName>
</protein>
<evidence type="ECO:0000256" key="1">
    <source>
        <dbReference type="ARBA" id="ARBA00004365"/>
    </source>
</evidence>
<feature type="domain" description="Flagellar basal body rod protein N-terminal" evidence="8">
    <location>
        <begin position="7"/>
        <end position="34"/>
    </location>
</feature>
<comment type="subcellular location">
    <subcellularLocation>
        <location evidence="1 7">Bacterial flagellum</location>
    </subcellularLocation>
    <subcellularLocation>
        <location evidence="2 7">Secreted</location>
    </subcellularLocation>
</comment>
<dbReference type="InterPro" id="IPR010930">
    <property type="entry name" value="Flg_bb/hook_C_dom"/>
</dbReference>
<evidence type="ECO:0000259" key="9">
    <source>
        <dbReference type="Pfam" id="PF06429"/>
    </source>
</evidence>
<comment type="similarity">
    <text evidence="3 7">Belongs to the flagella basal body rod proteins family.</text>
</comment>
<evidence type="ECO:0000256" key="2">
    <source>
        <dbReference type="ARBA" id="ARBA00004613"/>
    </source>
</evidence>
<dbReference type="EMBL" id="QKOE01000005">
    <property type="protein sequence ID" value="PZA16945.1"/>
    <property type="molecule type" value="Genomic_DNA"/>
</dbReference>
<evidence type="ECO:0000256" key="4">
    <source>
        <dbReference type="ARBA" id="ARBA00016244"/>
    </source>
</evidence>
<evidence type="ECO:0000256" key="7">
    <source>
        <dbReference type="RuleBase" id="RU362065"/>
    </source>
</evidence>
<keyword evidence="11" id="KW-0966">Cell projection</keyword>
<dbReference type="AlphaFoldDB" id="A0A323UWV7"/>
<dbReference type="NCBIfam" id="TIGR02492">
    <property type="entry name" value="flgK_ends"/>
    <property type="match status" value="1"/>
</dbReference>
<dbReference type="InterPro" id="IPR002371">
    <property type="entry name" value="FlgK"/>
</dbReference>
<dbReference type="GO" id="GO:0009424">
    <property type="term" value="C:bacterial-type flagellum hook"/>
    <property type="evidence" value="ECO:0007669"/>
    <property type="project" value="UniProtKB-UniRule"/>
</dbReference>
<dbReference type="InterPro" id="IPR001444">
    <property type="entry name" value="Flag_bb_rod_N"/>
</dbReference>
<name>A0A323UWV7_9RHOO</name>
<keyword evidence="11" id="KW-0282">Flagellum</keyword>
<evidence type="ECO:0000313" key="11">
    <source>
        <dbReference type="EMBL" id="PZA16945.1"/>
    </source>
</evidence>
<keyword evidence="12" id="KW-1185">Reference proteome</keyword>
<keyword evidence="5 7" id="KW-0964">Secreted</keyword>
<organism evidence="11 12">
    <name type="scientific">Parazoarcus communis SWub3 = DSM 12120</name>
    <dbReference type="NCBI Taxonomy" id="1121029"/>
    <lineage>
        <taxon>Bacteria</taxon>
        <taxon>Pseudomonadati</taxon>
        <taxon>Pseudomonadota</taxon>
        <taxon>Betaproteobacteria</taxon>
        <taxon>Rhodocyclales</taxon>
        <taxon>Zoogloeaceae</taxon>
        <taxon>Parazoarcus</taxon>
    </lineage>
</organism>
<evidence type="ECO:0000313" key="12">
    <source>
        <dbReference type="Proteomes" id="UP000248259"/>
    </source>
</evidence>
<evidence type="ECO:0000256" key="6">
    <source>
        <dbReference type="ARBA" id="ARBA00023143"/>
    </source>
</evidence>
<dbReference type="OrthoDB" id="9802553at2"/>
<dbReference type="InterPro" id="IPR053927">
    <property type="entry name" value="FlgK_helical"/>
</dbReference>
<keyword evidence="11" id="KW-0969">Cilium</keyword>
<proteinExistence type="inferred from homology"/>
<evidence type="ECO:0000259" key="10">
    <source>
        <dbReference type="Pfam" id="PF22638"/>
    </source>
</evidence>
<dbReference type="PANTHER" id="PTHR30033:SF1">
    <property type="entry name" value="FLAGELLAR HOOK-ASSOCIATED PROTEIN 1"/>
    <property type="match status" value="1"/>
</dbReference>
<feature type="domain" description="Flagellar hook-associated protein FlgK helical" evidence="10">
    <location>
        <begin position="90"/>
        <end position="320"/>
    </location>
</feature>
<dbReference type="SUPFAM" id="SSF64518">
    <property type="entry name" value="Phase 1 flagellin"/>
    <property type="match status" value="1"/>
</dbReference>
<dbReference type="PRINTS" id="PR01005">
    <property type="entry name" value="FLGHOOKAP1"/>
</dbReference>
<comment type="caution">
    <text evidence="11">The sequence shown here is derived from an EMBL/GenBank/DDBJ whole genome shotgun (WGS) entry which is preliminary data.</text>
</comment>
<evidence type="ECO:0000256" key="5">
    <source>
        <dbReference type="ARBA" id="ARBA00022525"/>
    </source>
</evidence>
<reference evidence="11 12" key="1">
    <citation type="submission" date="2018-06" db="EMBL/GenBank/DDBJ databases">
        <title>Azoarcus communis strain SWub3 genome.</title>
        <authorList>
            <person name="Zorraquino Salvo V."/>
            <person name="Toubiana D."/>
            <person name="Blumwald E."/>
        </authorList>
    </citation>
    <scope>NUCLEOTIDE SEQUENCE [LARGE SCALE GENOMIC DNA]</scope>
    <source>
        <strain evidence="11 12">SWub3</strain>
    </source>
</reference>
<keyword evidence="6 7" id="KW-0975">Bacterial flagellum</keyword>
<dbReference type="GO" id="GO:0044780">
    <property type="term" value="P:bacterial-type flagellum assembly"/>
    <property type="evidence" value="ECO:0007669"/>
    <property type="project" value="InterPro"/>
</dbReference>
<accession>A0A323UWV7</accession>
<dbReference type="GO" id="GO:0005198">
    <property type="term" value="F:structural molecule activity"/>
    <property type="evidence" value="ECO:0007669"/>
    <property type="project" value="UniProtKB-UniRule"/>
</dbReference>